<protein>
    <submittedName>
        <fullName evidence="2">Uncharacterized protein</fullName>
    </submittedName>
</protein>
<keyword evidence="3" id="KW-1185">Reference proteome</keyword>
<name>A0A317XCL7_9EURO</name>
<dbReference type="AlphaFoldDB" id="A0A317XCL7"/>
<dbReference type="EMBL" id="MSFK01000001">
    <property type="protein sequence ID" value="PWY96364.1"/>
    <property type="molecule type" value="Genomic_DNA"/>
</dbReference>
<evidence type="ECO:0000256" key="1">
    <source>
        <dbReference type="SAM" id="MobiDB-lite"/>
    </source>
</evidence>
<dbReference type="RefSeq" id="XP_025473125.1">
    <property type="nucleotide sequence ID" value="XM_025617637.1"/>
</dbReference>
<evidence type="ECO:0000313" key="2">
    <source>
        <dbReference type="EMBL" id="PWY96364.1"/>
    </source>
</evidence>
<organism evidence="2 3">
    <name type="scientific">Aspergillus sclerotioniger CBS 115572</name>
    <dbReference type="NCBI Taxonomy" id="1450535"/>
    <lineage>
        <taxon>Eukaryota</taxon>
        <taxon>Fungi</taxon>
        <taxon>Dikarya</taxon>
        <taxon>Ascomycota</taxon>
        <taxon>Pezizomycotina</taxon>
        <taxon>Eurotiomycetes</taxon>
        <taxon>Eurotiomycetidae</taxon>
        <taxon>Eurotiales</taxon>
        <taxon>Aspergillaceae</taxon>
        <taxon>Aspergillus</taxon>
        <taxon>Aspergillus subgen. Circumdati</taxon>
    </lineage>
</organism>
<accession>A0A317XCL7</accession>
<feature type="region of interest" description="Disordered" evidence="1">
    <location>
        <begin position="52"/>
        <end position="72"/>
    </location>
</feature>
<evidence type="ECO:0000313" key="3">
    <source>
        <dbReference type="Proteomes" id="UP000246702"/>
    </source>
</evidence>
<reference evidence="2 3" key="1">
    <citation type="submission" date="2016-12" db="EMBL/GenBank/DDBJ databases">
        <title>The genomes of Aspergillus section Nigri reveals drivers in fungal speciation.</title>
        <authorList>
            <consortium name="DOE Joint Genome Institute"/>
            <person name="Vesth T.C."/>
            <person name="Nybo J."/>
            <person name="Theobald S."/>
            <person name="Brandl J."/>
            <person name="Frisvad J.C."/>
            <person name="Nielsen K.F."/>
            <person name="Lyhne E.K."/>
            <person name="Kogle M.E."/>
            <person name="Kuo A."/>
            <person name="Riley R."/>
            <person name="Clum A."/>
            <person name="Nolan M."/>
            <person name="Lipzen A."/>
            <person name="Salamov A."/>
            <person name="Henrissat B."/>
            <person name="Wiebenga A."/>
            <person name="De Vries R.P."/>
            <person name="Grigoriev I.V."/>
            <person name="Mortensen U.H."/>
            <person name="Andersen M.R."/>
            <person name="Baker S.E."/>
        </authorList>
    </citation>
    <scope>NUCLEOTIDE SEQUENCE [LARGE SCALE GENOMIC DNA]</scope>
    <source>
        <strain evidence="2 3">CBS 115572</strain>
    </source>
</reference>
<comment type="caution">
    <text evidence="2">The sequence shown here is derived from an EMBL/GenBank/DDBJ whole genome shotgun (WGS) entry which is preliminary data.</text>
</comment>
<dbReference type="Proteomes" id="UP000246702">
    <property type="component" value="Unassembled WGS sequence"/>
</dbReference>
<proteinExistence type="predicted"/>
<gene>
    <name evidence="2" type="ORF">BO94DRAFT_7418</name>
</gene>
<sequence>MKLTAASPAAASLLGRNRPYRHFRTSYCDPQQHASTLAVAILAATISLPDHGRKKDVHGKLPSSYSHTDGDGCPCFQTLSSGRSLQD</sequence>
<dbReference type="GeneID" id="37119780"/>